<dbReference type="Pfam" id="PF00545">
    <property type="entry name" value="Ribonuclease"/>
    <property type="match status" value="1"/>
</dbReference>
<dbReference type="CDD" id="cd00606">
    <property type="entry name" value="fungal_RNase"/>
    <property type="match status" value="1"/>
</dbReference>
<dbReference type="PRINTS" id="PR01704">
    <property type="entry name" value="FUNRIBOTOXIN"/>
</dbReference>
<dbReference type="GO" id="GO:0005576">
    <property type="term" value="C:extracellular region"/>
    <property type="evidence" value="ECO:0007669"/>
    <property type="project" value="UniProtKB-SubCell"/>
</dbReference>
<feature type="disulfide bond" evidence="12">
    <location>
        <begin position="40"/>
        <end position="182"/>
    </location>
</feature>
<dbReference type="FunFam" id="3.10.450.30:FF:000001">
    <property type="entry name" value="Ribonuclease mitogillin"/>
    <property type="match status" value="1"/>
</dbReference>
<comment type="caution">
    <text evidence="14">The sequence shown here is derived from an EMBL/GenBank/DDBJ whole genome shotgun (WGS) entry which is preliminary data.</text>
</comment>
<dbReference type="PIRSF" id="PIRSF037430">
    <property type="entry name" value="RNase_U2"/>
    <property type="match status" value="1"/>
</dbReference>
<feature type="disulfide bond" evidence="12">
    <location>
        <begin position="110"/>
        <end position="166"/>
    </location>
</feature>
<keyword evidence="15" id="KW-1185">Reference proteome</keyword>
<evidence type="ECO:0000256" key="6">
    <source>
        <dbReference type="ARBA" id="ARBA00022801"/>
    </source>
</evidence>
<gene>
    <name evidence="14" type="ORF">CDV56_106082</name>
</gene>
<dbReference type="VEuPathDB" id="FungiDB:CDV56_106082"/>
<name>A0A397GZE3_ASPTH</name>
<evidence type="ECO:0000256" key="7">
    <source>
        <dbReference type="ARBA" id="ARBA00023157"/>
    </source>
</evidence>
<evidence type="ECO:0000256" key="2">
    <source>
        <dbReference type="ARBA" id="ARBA00006715"/>
    </source>
</evidence>
<evidence type="ECO:0000313" key="15">
    <source>
        <dbReference type="Proteomes" id="UP000215305"/>
    </source>
</evidence>
<feature type="signal peptide" evidence="13">
    <location>
        <begin position="1"/>
        <end position="27"/>
    </location>
</feature>
<evidence type="ECO:0000256" key="12">
    <source>
        <dbReference type="PIRSR" id="PIRSR037430-2"/>
    </source>
</evidence>
<feature type="active site" description="Proton acceptor" evidence="11">
    <location>
        <position position="130"/>
    </location>
</feature>
<keyword evidence="8" id="KW-0652">Protein synthesis inhibitor</keyword>
<dbReference type="InterPro" id="IPR016191">
    <property type="entry name" value="Ribonuclease/ribotoxin"/>
</dbReference>
<protein>
    <recommendedName>
        <fullName evidence="10">Ribonuclease mitogillin</fullName>
    </recommendedName>
</protein>
<keyword evidence="4" id="KW-0540">Nuclease</keyword>
<feature type="active site" description="Proton donor" evidence="11">
    <location>
        <position position="171"/>
    </location>
</feature>
<keyword evidence="6" id="KW-0378">Hydrolase</keyword>
<dbReference type="AlphaFoldDB" id="A0A397GZE3"/>
<dbReference type="InterPro" id="IPR000026">
    <property type="entry name" value="N1-like"/>
</dbReference>
<reference evidence="14" key="1">
    <citation type="submission" date="2018-08" db="EMBL/GenBank/DDBJ databases">
        <title>Draft genome sequence of azole-resistant Aspergillus thermomutatus (Neosartorya pseudofischeri) strain HMR AF 39, isolated from a human nasal aspirate.</title>
        <authorList>
            <person name="Parent-Michaud M."/>
            <person name="Dufresne P.J."/>
            <person name="Fournier E."/>
            <person name="Martineau C."/>
            <person name="Moreira S."/>
            <person name="Perkins V."/>
            <person name="De Repentigny L."/>
            <person name="Dufresne S.F."/>
        </authorList>
    </citation>
    <scope>NUCLEOTIDE SEQUENCE [LARGE SCALE GENOMIC DNA]</scope>
    <source>
        <strain evidence="14">HMR AF 39</strain>
    </source>
</reference>
<dbReference type="GO" id="GO:0003723">
    <property type="term" value="F:RNA binding"/>
    <property type="evidence" value="ECO:0007669"/>
    <property type="project" value="InterPro"/>
</dbReference>
<evidence type="ECO:0000256" key="13">
    <source>
        <dbReference type="SAM" id="SignalP"/>
    </source>
</evidence>
<dbReference type="Gene3D" id="3.10.450.30">
    <property type="entry name" value="Microbial ribonucleases"/>
    <property type="match status" value="1"/>
</dbReference>
<comment type="function">
    <text evidence="9">This purine-specific ribonuclease cleaves 28S RNA in eukaryotic ribosomes, inhibits protein synthesis, and shows antitumor activity.</text>
</comment>
<dbReference type="InterPro" id="IPR004025">
    <property type="entry name" value="Fun_ribotoxin"/>
</dbReference>
<evidence type="ECO:0000256" key="1">
    <source>
        <dbReference type="ARBA" id="ARBA00004613"/>
    </source>
</evidence>
<keyword evidence="5 13" id="KW-0732">Signal</keyword>
<dbReference type="EMBL" id="NKHU02000123">
    <property type="protein sequence ID" value="RHZ53440.1"/>
    <property type="molecule type" value="Genomic_DNA"/>
</dbReference>
<dbReference type="InterPro" id="IPR048269">
    <property type="entry name" value="RNase_U2"/>
</dbReference>
<dbReference type="GO" id="GO:0004521">
    <property type="term" value="F:RNA endonuclease activity"/>
    <property type="evidence" value="ECO:0007669"/>
    <property type="project" value="InterPro"/>
</dbReference>
<evidence type="ECO:0000256" key="5">
    <source>
        <dbReference type="ARBA" id="ARBA00022729"/>
    </source>
</evidence>
<comment type="similarity">
    <text evidence="2">Belongs to the ribonuclease U2 family.</text>
</comment>
<dbReference type="OrthoDB" id="4998592at2759"/>
<feature type="active site" evidence="11">
    <location>
        <position position="84"/>
    </location>
</feature>
<evidence type="ECO:0000256" key="10">
    <source>
        <dbReference type="ARBA" id="ARBA00069701"/>
    </source>
</evidence>
<organism evidence="14 15">
    <name type="scientific">Aspergillus thermomutatus</name>
    <name type="common">Neosartorya pseudofischeri</name>
    <dbReference type="NCBI Taxonomy" id="41047"/>
    <lineage>
        <taxon>Eukaryota</taxon>
        <taxon>Fungi</taxon>
        <taxon>Dikarya</taxon>
        <taxon>Ascomycota</taxon>
        <taxon>Pezizomycotina</taxon>
        <taxon>Eurotiomycetes</taxon>
        <taxon>Eurotiomycetidae</taxon>
        <taxon>Eurotiales</taxon>
        <taxon>Aspergillaceae</taxon>
        <taxon>Aspergillus</taxon>
        <taxon>Aspergillus subgen. Fumigati</taxon>
    </lineage>
</organism>
<evidence type="ECO:0000256" key="11">
    <source>
        <dbReference type="PIRSR" id="PIRSR037430-1"/>
    </source>
</evidence>
<keyword evidence="3" id="KW-0964">Secreted</keyword>
<feature type="chain" id="PRO_5017425609" description="Ribonuclease mitogillin" evidence="13">
    <location>
        <begin position="28"/>
        <end position="184"/>
    </location>
</feature>
<dbReference type="SUPFAM" id="SSF53933">
    <property type="entry name" value="Microbial ribonucleases"/>
    <property type="match status" value="1"/>
</dbReference>
<evidence type="ECO:0000313" key="14">
    <source>
        <dbReference type="EMBL" id="RHZ53440.1"/>
    </source>
</evidence>
<dbReference type="Proteomes" id="UP000215305">
    <property type="component" value="Unassembled WGS sequence"/>
</dbReference>
<evidence type="ECO:0000256" key="3">
    <source>
        <dbReference type="ARBA" id="ARBA00022525"/>
    </source>
</evidence>
<evidence type="ECO:0000256" key="8">
    <source>
        <dbReference type="ARBA" id="ARBA00023193"/>
    </source>
</evidence>
<dbReference type="STRING" id="41047.A0A397GZE3"/>
<dbReference type="GeneID" id="38128056"/>
<proteinExistence type="inferred from homology"/>
<evidence type="ECO:0000256" key="4">
    <source>
        <dbReference type="ARBA" id="ARBA00022722"/>
    </source>
</evidence>
<evidence type="ECO:0000256" key="9">
    <source>
        <dbReference type="ARBA" id="ARBA00054629"/>
    </source>
</evidence>
<dbReference type="RefSeq" id="XP_026613633.1">
    <property type="nucleotide sequence ID" value="XM_026759701.1"/>
</dbReference>
<accession>A0A397GZE3</accession>
<dbReference type="GO" id="GO:0017148">
    <property type="term" value="P:negative regulation of translation"/>
    <property type="evidence" value="ECO:0007669"/>
    <property type="project" value="UniProtKB-KW"/>
</dbReference>
<sequence>MIVLTASKMVAINNLLLLTVTAVSVLAAPSPLDARATWTCINQQLNPKTNKWEDKRLVYNQAKAESNSHHAPLSDGKTGSSYPHWFTNGYDGDGKLIKGRMPIKFGKADCDRPPKHGKDGMGKDDHYLLEFPTFPDGHDYKFDSKKPKEDPGPARVIYTYPNKVFCGIVAHERGNQGELRLCSH</sequence>
<keyword evidence="7 12" id="KW-1015">Disulfide bond</keyword>
<dbReference type="GO" id="GO:0016787">
    <property type="term" value="F:hydrolase activity"/>
    <property type="evidence" value="ECO:0007669"/>
    <property type="project" value="UniProtKB-KW"/>
</dbReference>
<comment type="subcellular location">
    <subcellularLocation>
        <location evidence="1">Secreted</location>
    </subcellularLocation>
</comment>